<keyword evidence="3" id="KW-1185">Reference proteome</keyword>
<name>A0A835B5Z8_9POAL</name>
<reference evidence="2" key="1">
    <citation type="submission" date="2020-07" db="EMBL/GenBank/DDBJ databases">
        <title>Genome sequence and genetic diversity analysis of an under-domesticated orphan crop, white fonio (Digitaria exilis).</title>
        <authorList>
            <person name="Bennetzen J.L."/>
            <person name="Chen S."/>
            <person name="Ma X."/>
            <person name="Wang X."/>
            <person name="Yssel A.E.J."/>
            <person name="Chaluvadi S.R."/>
            <person name="Johnson M."/>
            <person name="Gangashetty P."/>
            <person name="Hamidou F."/>
            <person name="Sanogo M.D."/>
            <person name="Zwaenepoel A."/>
            <person name="Wallace J."/>
            <person name="Van De Peer Y."/>
            <person name="Van Deynze A."/>
        </authorList>
    </citation>
    <scope>NUCLEOTIDE SEQUENCE</scope>
    <source>
        <tissue evidence="2">Leaves</tissue>
    </source>
</reference>
<evidence type="ECO:0000313" key="3">
    <source>
        <dbReference type="Proteomes" id="UP000636709"/>
    </source>
</evidence>
<dbReference type="Proteomes" id="UP000636709">
    <property type="component" value="Unassembled WGS sequence"/>
</dbReference>
<sequence>MAKSLDPVVVAASELIRRFDEVDELKLEIKIREQGSAGYKRFLDQTNKLPKCKTLRISWLSKHHGWAVAMLHLLRSCNGTRKFSLLSLNDWNLTLVQPCLLSCPCHMDEIYKIDGLALNSLEEVEISGFTYSHEKIEFVKFISCNATILKKLVISMIPGFQLIEERDVIRSLCHPNVKVEFYMFPNCGRQVLFD</sequence>
<evidence type="ECO:0000313" key="2">
    <source>
        <dbReference type="EMBL" id="KAF8673573.1"/>
    </source>
</evidence>
<gene>
    <name evidence="2" type="ORF">HU200_048659</name>
</gene>
<comment type="caution">
    <text evidence="2">The sequence shown here is derived from an EMBL/GenBank/DDBJ whole genome shotgun (WGS) entry which is preliminary data.</text>
</comment>
<proteinExistence type="predicted"/>
<evidence type="ECO:0000259" key="1">
    <source>
        <dbReference type="Pfam" id="PF08387"/>
    </source>
</evidence>
<feature type="domain" description="FBD" evidence="1">
    <location>
        <begin position="118"/>
        <end position="154"/>
    </location>
</feature>
<dbReference type="Pfam" id="PF08387">
    <property type="entry name" value="FBD"/>
    <property type="match status" value="1"/>
</dbReference>
<dbReference type="OrthoDB" id="716743at2759"/>
<dbReference type="EMBL" id="JACEFO010002205">
    <property type="protein sequence ID" value="KAF8673573.1"/>
    <property type="molecule type" value="Genomic_DNA"/>
</dbReference>
<protein>
    <recommendedName>
        <fullName evidence="1">FBD domain-containing protein</fullName>
    </recommendedName>
</protein>
<dbReference type="InterPro" id="IPR006566">
    <property type="entry name" value="FBD"/>
</dbReference>
<dbReference type="AlphaFoldDB" id="A0A835B5Z8"/>
<organism evidence="2 3">
    <name type="scientific">Digitaria exilis</name>
    <dbReference type="NCBI Taxonomy" id="1010633"/>
    <lineage>
        <taxon>Eukaryota</taxon>
        <taxon>Viridiplantae</taxon>
        <taxon>Streptophyta</taxon>
        <taxon>Embryophyta</taxon>
        <taxon>Tracheophyta</taxon>
        <taxon>Spermatophyta</taxon>
        <taxon>Magnoliopsida</taxon>
        <taxon>Liliopsida</taxon>
        <taxon>Poales</taxon>
        <taxon>Poaceae</taxon>
        <taxon>PACMAD clade</taxon>
        <taxon>Panicoideae</taxon>
        <taxon>Panicodae</taxon>
        <taxon>Paniceae</taxon>
        <taxon>Anthephorinae</taxon>
        <taxon>Digitaria</taxon>
    </lineage>
</organism>
<accession>A0A835B5Z8</accession>